<organism evidence="1 2">
    <name type="scientific">Venturia inaequalis</name>
    <name type="common">Apple scab fungus</name>
    <dbReference type="NCBI Taxonomy" id="5025"/>
    <lineage>
        <taxon>Eukaryota</taxon>
        <taxon>Fungi</taxon>
        <taxon>Dikarya</taxon>
        <taxon>Ascomycota</taxon>
        <taxon>Pezizomycotina</taxon>
        <taxon>Dothideomycetes</taxon>
        <taxon>Pleosporomycetidae</taxon>
        <taxon>Venturiales</taxon>
        <taxon>Venturiaceae</taxon>
        <taxon>Venturia</taxon>
    </lineage>
</organism>
<evidence type="ECO:0000313" key="1">
    <source>
        <dbReference type="EMBL" id="KAE9987604.1"/>
    </source>
</evidence>
<accession>A0A8H3VIN4</accession>
<dbReference type="InterPro" id="IPR038883">
    <property type="entry name" value="AN11006-like"/>
</dbReference>
<dbReference type="AlphaFoldDB" id="A0A8H3VIN4"/>
<protein>
    <recommendedName>
        <fullName evidence="3">F-box domain-containing protein</fullName>
    </recommendedName>
</protein>
<dbReference type="PANTHER" id="PTHR42085:SF1">
    <property type="entry name" value="F-BOX DOMAIN-CONTAINING PROTEIN"/>
    <property type="match status" value="1"/>
</dbReference>
<sequence>MANPVLTGGGVSREGRGKNHLFHFGKNKISAVEPIIHDPDPVDNSNSPLLNLPGELRSLIWKYAFTLSTEERLRVAQYFPKRRDAFALILTCKQISQEIGRLPYLNAVFVIWPGAHLSHGSQQGWVDLPEGYVVKWTNALPAALQTHPDTVKCLAIGFSLFSDEYTNPLDSLIDSETLRNAGINPEEFVIKLCTFGSPAQESRRIMSFCISLERLAMQFPTLNKMIIYYCSKCAHAHLPGRVTNTHIIRSSSGTSWDIRPVKGSDGNTVEMKWVTSPHPGQALQAISWTSRMVRIEYFDSLSVSGVQCLREPAKVDVKKDLKSIDGLAHEGMFDDLALTNGPQLTGSLDSEPQTTTKSRLCSAIKGRLGLSKPRR</sequence>
<comment type="caution">
    <text evidence="1">The sequence shown here is derived from an EMBL/GenBank/DDBJ whole genome shotgun (WGS) entry which is preliminary data.</text>
</comment>
<dbReference type="PANTHER" id="PTHR42085">
    <property type="entry name" value="F-BOX DOMAIN-CONTAINING PROTEIN"/>
    <property type="match status" value="1"/>
</dbReference>
<gene>
    <name evidence="1" type="ORF">EG328_002245</name>
</gene>
<evidence type="ECO:0000313" key="2">
    <source>
        <dbReference type="Proteomes" id="UP000447873"/>
    </source>
</evidence>
<name>A0A8H3VIN4_VENIN</name>
<evidence type="ECO:0008006" key="3">
    <source>
        <dbReference type="Google" id="ProtNLM"/>
    </source>
</evidence>
<dbReference type="EMBL" id="WNWS01000016">
    <property type="protein sequence ID" value="KAE9987604.1"/>
    <property type="molecule type" value="Genomic_DNA"/>
</dbReference>
<reference evidence="1 2" key="1">
    <citation type="submission" date="2018-12" db="EMBL/GenBank/DDBJ databases">
        <title>Venturia inaequalis Genome Resource.</title>
        <authorList>
            <person name="Lichtner F.J."/>
        </authorList>
    </citation>
    <scope>NUCLEOTIDE SEQUENCE [LARGE SCALE GENOMIC DNA]</scope>
    <source>
        <strain evidence="1 2">120213</strain>
    </source>
</reference>
<proteinExistence type="predicted"/>
<dbReference type="Proteomes" id="UP000447873">
    <property type="component" value="Unassembled WGS sequence"/>
</dbReference>